<name>A0A4P7SL99_9CELL</name>
<dbReference type="Proteomes" id="UP000296469">
    <property type="component" value="Chromosome"/>
</dbReference>
<gene>
    <name evidence="2" type="ORF">E5225_06975</name>
</gene>
<evidence type="ECO:0000313" key="2">
    <source>
        <dbReference type="EMBL" id="QCB93333.1"/>
    </source>
</evidence>
<keyword evidence="3" id="KW-1185">Reference proteome</keyword>
<dbReference type="AlphaFoldDB" id="A0A4P7SL99"/>
<dbReference type="KEGG" id="celz:E5225_06975"/>
<reference evidence="2 3" key="1">
    <citation type="submission" date="2019-04" db="EMBL/GenBank/DDBJ databases">
        <title>Isolation and identification of Cellulomonas shaoxiangyii sp. Nov. isolated from feces of the Tibetan antelopes (Pantholops hodgsonii) in the Qinghai-Tibet plateau of China.</title>
        <authorList>
            <person name="Tian Z."/>
        </authorList>
    </citation>
    <scope>NUCLEOTIDE SEQUENCE [LARGE SCALE GENOMIC DNA]</scope>
    <source>
        <strain evidence="2 3">Z28</strain>
    </source>
</reference>
<organism evidence="2 3">
    <name type="scientific">Cellulomonas shaoxiangyii</name>
    <dbReference type="NCBI Taxonomy" id="2566013"/>
    <lineage>
        <taxon>Bacteria</taxon>
        <taxon>Bacillati</taxon>
        <taxon>Actinomycetota</taxon>
        <taxon>Actinomycetes</taxon>
        <taxon>Micrococcales</taxon>
        <taxon>Cellulomonadaceae</taxon>
        <taxon>Cellulomonas</taxon>
    </lineage>
</organism>
<proteinExistence type="predicted"/>
<feature type="region of interest" description="Disordered" evidence="1">
    <location>
        <begin position="16"/>
        <end position="45"/>
    </location>
</feature>
<accession>A0A4P7SL99</accession>
<evidence type="ECO:0000313" key="3">
    <source>
        <dbReference type="Proteomes" id="UP000296469"/>
    </source>
</evidence>
<evidence type="ECO:0000256" key="1">
    <source>
        <dbReference type="SAM" id="MobiDB-lite"/>
    </source>
</evidence>
<dbReference type="EMBL" id="CP039291">
    <property type="protein sequence ID" value="QCB93333.1"/>
    <property type="molecule type" value="Genomic_DNA"/>
</dbReference>
<sequence>MNPFDRALRRLPKPNFLTGWVSDDPTPDLSNLDRLDRARRGPAPLPTDAQAARLLHDLANLPADVEPTDEQDEQVDAAVAAVAPAVGFGSIDYALAAAWGLSLAGTAPEVEYR</sequence>
<protein>
    <submittedName>
        <fullName evidence="2">Uncharacterized protein</fullName>
    </submittedName>
</protein>
<dbReference type="RefSeq" id="WP_135974935.1">
    <property type="nucleotide sequence ID" value="NZ_CP039291.1"/>
</dbReference>